<feature type="binding site" evidence="7">
    <location>
        <position position="20"/>
    </location>
    <ligand>
        <name>3-phosphoshikimate</name>
        <dbReference type="ChEBI" id="CHEBI:145989"/>
    </ligand>
</feature>
<feature type="domain" description="Enolpyruvate transferase" evidence="8">
    <location>
        <begin position="7"/>
        <end position="406"/>
    </location>
</feature>
<reference evidence="9 10" key="1">
    <citation type="journal article" date="2015" name="PeerJ">
        <title>First genomic representation of candidate bacterial phylum KSB3 points to enhanced environmental sensing as a trigger of wastewater bulking.</title>
        <authorList>
            <person name="Sekiguchi Y."/>
            <person name="Ohashi A."/>
            <person name="Parks D.H."/>
            <person name="Yamauchi T."/>
            <person name="Tyson G.W."/>
            <person name="Hugenholtz P."/>
        </authorList>
    </citation>
    <scope>NUCLEOTIDE SEQUENCE [LARGE SCALE GENOMIC DNA]</scope>
</reference>
<evidence type="ECO:0000313" key="10">
    <source>
        <dbReference type="Proteomes" id="UP000030700"/>
    </source>
</evidence>
<comment type="function">
    <text evidence="7">Catalyzes the transfer of the enolpyruvyl moiety of phosphoenolpyruvate (PEP) to the 5-hydroxyl of shikimate-3-phosphate (S3P) to produce enolpyruvyl shikimate-3-phosphate and inorganic phosphate.</text>
</comment>
<feature type="binding site" evidence="7">
    <location>
        <position position="186"/>
    </location>
    <ligand>
        <name>3-phosphoshikimate</name>
        <dbReference type="ChEBI" id="CHEBI:145989"/>
    </ligand>
</feature>
<keyword evidence="10" id="KW-1185">Reference proteome</keyword>
<gene>
    <name evidence="7" type="primary">aroA</name>
    <name evidence="9" type="ORF">U14_03559</name>
</gene>
<dbReference type="Gene3D" id="3.65.10.10">
    <property type="entry name" value="Enolpyruvate transferase domain"/>
    <property type="match status" value="2"/>
</dbReference>
<feature type="binding site" evidence="7">
    <location>
        <position position="161"/>
    </location>
    <ligand>
        <name>phosphoenolpyruvate</name>
        <dbReference type="ChEBI" id="CHEBI:58702"/>
    </ligand>
</feature>
<keyword evidence="5 7" id="KW-0057">Aromatic amino acid biosynthesis</keyword>
<comment type="pathway">
    <text evidence="1 7">Metabolic intermediate biosynthesis; chorismate biosynthesis; chorismate from D-erythrose 4-phosphate and phosphoenolpyruvate: step 6/7.</text>
</comment>
<dbReference type="InterPro" id="IPR013792">
    <property type="entry name" value="RNA3'P_cycl/enolpyr_Trfase_a/b"/>
</dbReference>
<comment type="catalytic activity">
    <reaction evidence="6">
        <text>3-phosphoshikimate + phosphoenolpyruvate = 5-O-(1-carboxyvinyl)-3-phosphoshikimate + phosphate</text>
        <dbReference type="Rhea" id="RHEA:21256"/>
        <dbReference type="ChEBI" id="CHEBI:43474"/>
        <dbReference type="ChEBI" id="CHEBI:57701"/>
        <dbReference type="ChEBI" id="CHEBI:58702"/>
        <dbReference type="ChEBI" id="CHEBI:145989"/>
        <dbReference type="EC" id="2.5.1.19"/>
    </reaction>
    <physiologicalReaction direction="left-to-right" evidence="6">
        <dbReference type="Rhea" id="RHEA:21257"/>
    </physiologicalReaction>
</comment>
<dbReference type="GO" id="GO:0009423">
    <property type="term" value="P:chorismate biosynthetic process"/>
    <property type="evidence" value="ECO:0007669"/>
    <property type="project" value="UniProtKB-UniRule"/>
</dbReference>
<dbReference type="InterPro" id="IPR001986">
    <property type="entry name" value="Enolpyruvate_Tfrase_dom"/>
</dbReference>
<dbReference type="GO" id="GO:0003866">
    <property type="term" value="F:3-phosphoshikimate 1-carboxyvinyltransferase activity"/>
    <property type="evidence" value="ECO:0007669"/>
    <property type="project" value="UniProtKB-UniRule"/>
</dbReference>
<dbReference type="CDD" id="cd01556">
    <property type="entry name" value="EPSP_synthase"/>
    <property type="match status" value="1"/>
</dbReference>
<evidence type="ECO:0000256" key="6">
    <source>
        <dbReference type="ARBA" id="ARBA00044633"/>
    </source>
</evidence>
<dbReference type="HAMAP" id="MF_00210">
    <property type="entry name" value="EPSP_synth"/>
    <property type="match status" value="1"/>
</dbReference>
<dbReference type="HOGENOM" id="CLU_024321_0_0_0"/>
<proteinExistence type="inferred from homology"/>
<dbReference type="GO" id="GO:0005737">
    <property type="term" value="C:cytoplasm"/>
    <property type="evidence" value="ECO:0007669"/>
    <property type="project" value="UniProtKB-SubCell"/>
</dbReference>
<feature type="binding site" evidence="7">
    <location>
        <position position="159"/>
    </location>
    <ligand>
        <name>3-phosphoshikimate</name>
        <dbReference type="ChEBI" id="CHEBI:145989"/>
    </ligand>
</feature>
<feature type="binding site" evidence="7">
    <location>
        <position position="21"/>
    </location>
    <ligand>
        <name>3-phosphoshikimate</name>
        <dbReference type="ChEBI" id="CHEBI:145989"/>
    </ligand>
</feature>
<comment type="similarity">
    <text evidence="2 7">Belongs to the EPSP synthase family.</text>
</comment>
<dbReference type="EC" id="2.5.1.19" evidence="7"/>
<evidence type="ECO:0000256" key="3">
    <source>
        <dbReference type="ARBA" id="ARBA00022605"/>
    </source>
</evidence>
<dbReference type="AlphaFoldDB" id="A0A081BPJ2"/>
<dbReference type="EMBL" id="DF820458">
    <property type="protein sequence ID" value="GAK52308.1"/>
    <property type="molecule type" value="Genomic_DNA"/>
</dbReference>
<evidence type="ECO:0000259" key="8">
    <source>
        <dbReference type="Pfam" id="PF00275"/>
    </source>
</evidence>
<dbReference type="UniPathway" id="UPA00053">
    <property type="reaction ID" value="UER00089"/>
</dbReference>
<dbReference type="GO" id="GO:0009073">
    <property type="term" value="P:aromatic amino acid family biosynthetic process"/>
    <property type="evidence" value="ECO:0007669"/>
    <property type="project" value="UniProtKB-KW"/>
</dbReference>
<evidence type="ECO:0000256" key="7">
    <source>
        <dbReference type="HAMAP-Rule" id="MF_00210"/>
    </source>
</evidence>
<feature type="binding site" evidence="7">
    <location>
        <position position="20"/>
    </location>
    <ligand>
        <name>phosphoenolpyruvate</name>
        <dbReference type="ChEBI" id="CHEBI:58702"/>
    </ligand>
</feature>
<dbReference type="InterPro" id="IPR006264">
    <property type="entry name" value="EPSP_synthase"/>
</dbReference>
<dbReference type="GO" id="GO:0008652">
    <property type="term" value="P:amino acid biosynthetic process"/>
    <property type="evidence" value="ECO:0007669"/>
    <property type="project" value="UniProtKB-KW"/>
</dbReference>
<keyword evidence="7" id="KW-0963">Cytoplasm</keyword>
<accession>A0A081BPJ2</accession>
<feature type="binding site" evidence="7">
    <location>
        <position position="88"/>
    </location>
    <ligand>
        <name>phosphoenolpyruvate</name>
        <dbReference type="ChEBI" id="CHEBI:58702"/>
    </ligand>
</feature>
<dbReference type="Proteomes" id="UP000030700">
    <property type="component" value="Unassembled WGS sequence"/>
</dbReference>
<feature type="binding site" evidence="7">
    <location>
        <position position="25"/>
    </location>
    <ligand>
        <name>3-phosphoshikimate</name>
        <dbReference type="ChEBI" id="CHEBI:145989"/>
    </ligand>
</feature>
<dbReference type="InterPro" id="IPR036968">
    <property type="entry name" value="Enolpyruvate_Tfrase_sf"/>
</dbReference>
<comment type="subunit">
    <text evidence="7">Monomer.</text>
</comment>
<feature type="binding site" evidence="7">
    <location>
        <position position="161"/>
    </location>
    <ligand>
        <name>3-phosphoshikimate</name>
        <dbReference type="ChEBI" id="CHEBI:145989"/>
    </ligand>
</feature>
<keyword evidence="4 7" id="KW-0808">Transferase</keyword>
<comment type="subcellular location">
    <subcellularLocation>
        <location evidence="7">Cytoplasm</location>
    </subcellularLocation>
</comment>
<evidence type="ECO:0000256" key="4">
    <source>
        <dbReference type="ARBA" id="ARBA00022679"/>
    </source>
</evidence>
<feature type="binding site" evidence="7">
    <location>
        <position position="300"/>
    </location>
    <ligand>
        <name>3-phosphoshikimate</name>
        <dbReference type="ChEBI" id="CHEBI:145989"/>
    </ligand>
</feature>
<dbReference type="STRING" id="1499966.U14_03559"/>
<feature type="binding site" evidence="7">
    <location>
        <position position="331"/>
    </location>
    <ligand>
        <name>phosphoenolpyruvate</name>
        <dbReference type="ChEBI" id="CHEBI:58702"/>
    </ligand>
</feature>
<dbReference type="NCBIfam" id="TIGR01356">
    <property type="entry name" value="aroA"/>
    <property type="match status" value="1"/>
</dbReference>
<dbReference type="Pfam" id="PF00275">
    <property type="entry name" value="EPSP_synthase"/>
    <property type="match status" value="1"/>
</dbReference>
<dbReference type="SUPFAM" id="SSF55205">
    <property type="entry name" value="EPT/RTPC-like"/>
    <property type="match status" value="1"/>
</dbReference>
<feature type="binding site" evidence="7">
    <location>
        <position position="160"/>
    </location>
    <ligand>
        <name>3-phosphoshikimate</name>
        <dbReference type="ChEBI" id="CHEBI:145989"/>
    </ligand>
</feature>
<organism evidence="9 10">
    <name type="scientific">Candidatus Moduliflexus flocculans</name>
    <dbReference type="NCBI Taxonomy" id="1499966"/>
    <lineage>
        <taxon>Bacteria</taxon>
        <taxon>Candidatus Moduliflexota</taxon>
        <taxon>Candidatus Moduliflexia</taxon>
        <taxon>Candidatus Moduliflexales</taxon>
        <taxon>Candidatus Moduliflexaceae</taxon>
    </lineage>
</organism>
<evidence type="ECO:0000313" key="9">
    <source>
        <dbReference type="EMBL" id="GAK52308.1"/>
    </source>
</evidence>
<comment type="caution">
    <text evidence="7">Lacks conserved residue(s) required for the propagation of feature annotation.</text>
</comment>
<name>A0A081BPJ2_9BACT</name>
<dbReference type="PANTHER" id="PTHR21090:SF5">
    <property type="entry name" value="PENTAFUNCTIONAL AROM POLYPEPTIDE"/>
    <property type="match status" value="1"/>
</dbReference>
<evidence type="ECO:0000256" key="1">
    <source>
        <dbReference type="ARBA" id="ARBA00004811"/>
    </source>
</evidence>
<feature type="active site" description="Proton acceptor" evidence="7">
    <location>
        <position position="300"/>
    </location>
</feature>
<sequence length="419" mass="44914">MEKFIRPAAIDGQITAPPSKSDMLRAVAAAYLTHAECEILRPSDCDDALAALNIVKTLGADVERTSERIRFAPGNRQPGSVLDCGESGLCIRMFPSIAALSGAATTLTGRGSLLKRPIAMIEQPLRDLNVACETTNGLPPVSIRGQLHAGITTIDASTTSQFLTGLLMALPLCDGDSEIIVTNLASKPYIEMTLQLLRAFGITIEHDALTRFRIPGRQRYRATSYQVEGDWSGAAFPLVAGAIAGRASVANLRQDSCQADKAILNALRAAGALVQIAEDVVTVSKGDLTAFEFDATDCPDIFPPLVALATYCQGKTVIHGAQRLQVKESDRGLALLQEFTKMGGRVTLHEKRIEIYGNPLDGGMVDSHNDHRIAMACAVAALGSNRGVRIQQAECVAKSYPDFFQDFGMLTSNQPQFAP</sequence>
<evidence type="ECO:0000256" key="2">
    <source>
        <dbReference type="ARBA" id="ARBA00009948"/>
    </source>
</evidence>
<feature type="binding site" evidence="7">
    <location>
        <position position="372"/>
    </location>
    <ligand>
        <name>phosphoenolpyruvate</name>
        <dbReference type="ChEBI" id="CHEBI:58702"/>
    </ligand>
</feature>
<dbReference type="PIRSF" id="PIRSF000505">
    <property type="entry name" value="EPSPS"/>
    <property type="match status" value="1"/>
</dbReference>
<keyword evidence="3 7" id="KW-0028">Amino-acid biosynthesis</keyword>
<dbReference type="PANTHER" id="PTHR21090">
    <property type="entry name" value="AROM/DEHYDROQUINATE SYNTHASE"/>
    <property type="match status" value="1"/>
</dbReference>
<protein>
    <recommendedName>
        <fullName evidence="7">3-phosphoshikimate 1-carboxyvinyltransferase</fullName>
        <ecNumber evidence="7">2.5.1.19</ecNumber>
    </recommendedName>
    <alternativeName>
        <fullName evidence="7">5-enolpyruvylshikimate-3-phosphate synthase</fullName>
        <shortName evidence="7">EPSP synthase</shortName>
        <shortName evidence="7">EPSPS</shortName>
    </alternativeName>
</protein>
<feature type="binding site" evidence="7">
    <location>
        <position position="327"/>
    </location>
    <ligand>
        <name>3-phosphoshikimate</name>
        <dbReference type="ChEBI" id="CHEBI:145989"/>
    </ligand>
</feature>
<evidence type="ECO:0000256" key="5">
    <source>
        <dbReference type="ARBA" id="ARBA00023141"/>
    </source>
</evidence>
<feature type="binding site" evidence="7">
    <location>
        <position position="398"/>
    </location>
    <ligand>
        <name>phosphoenolpyruvate</name>
        <dbReference type="ChEBI" id="CHEBI:58702"/>
    </ligand>
</feature>
<feature type="binding site" evidence="7">
    <location>
        <position position="116"/>
    </location>
    <ligand>
        <name>phosphoenolpyruvate</name>
        <dbReference type="ChEBI" id="CHEBI:58702"/>
    </ligand>
</feature>